<protein>
    <submittedName>
        <fullName evidence="3">Oxidoreductase</fullName>
    </submittedName>
</protein>
<evidence type="ECO:0000256" key="1">
    <source>
        <dbReference type="ARBA" id="ARBA00006484"/>
    </source>
</evidence>
<dbReference type="CDD" id="cd05233">
    <property type="entry name" value="SDR_c"/>
    <property type="match status" value="1"/>
</dbReference>
<sequence length="248" mass="26137">MKQPRAALVTGAGGALGRAVAARLAADGHDVALLDRDSESLELTAELVKNAGARALALTGDLRDAATIEEAVERTATELGTLRVLVNNAAVYPSRPFLEVPLAEYEEVVAVNQRAYWIAAQAATRRMTVTGGGAIVNIASITMHGGWDSLAAYVSTKGAAVALTRALARELGPVEIRVNCVSPGAFPTAAEEIHEDPEAYRRHVLDHQALKRRGRPDELASVVSFLAGDDASFVTGQCIEVNGGWVMA</sequence>
<proteinExistence type="inferred from homology"/>
<evidence type="ECO:0000256" key="2">
    <source>
        <dbReference type="ARBA" id="ARBA00023002"/>
    </source>
</evidence>
<dbReference type="PROSITE" id="PS00061">
    <property type="entry name" value="ADH_SHORT"/>
    <property type="match status" value="1"/>
</dbReference>
<dbReference type="InterPro" id="IPR002347">
    <property type="entry name" value="SDR_fam"/>
</dbReference>
<dbReference type="PANTHER" id="PTHR43639">
    <property type="entry name" value="OXIDOREDUCTASE, SHORT-CHAIN DEHYDROGENASE/REDUCTASE FAMILY (AFU_ORTHOLOGUE AFUA_5G02870)"/>
    <property type="match status" value="1"/>
</dbReference>
<dbReference type="Proteomes" id="UP000249616">
    <property type="component" value="Chromosome"/>
</dbReference>
<keyword evidence="2" id="KW-0560">Oxidoreductase</keyword>
<dbReference type="Pfam" id="PF13561">
    <property type="entry name" value="adh_short_C2"/>
    <property type="match status" value="1"/>
</dbReference>
<dbReference type="EMBL" id="CP030073">
    <property type="protein sequence ID" value="AWW41800.1"/>
    <property type="molecule type" value="Genomic_DNA"/>
</dbReference>
<dbReference type="GO" id="GO:0016491">
    <property type="term" value="F:oxidoreductase activity"/>
    <property type="evidence" value="ECO:0007669"/>
    <property type="project" value="UniProtKB-KW"/>
</dbReference>
<dbReference type="Gene3D" id="3.40.50.720">
    <property type="entry name" value="NAD(P)-binding Rossmann-like Domain"/>
    <property type="match status" value="1"/>
</dbReference>
<comment type="similarity">
    <text evidence="1">Belongs to the short-chain dehydrogenases/reductases (SDR) family.</text>
</comment>
<name>A0A2Z4JA33_9ACTN</name>
<dbReference type="PRINTS" id="PR00081">
    <property type="entry name" value="GDHRDH"/>
</dbReference>
<evidence type="ECO:0000313" key="4">
    <source>
        <dbReference type="Proteomes" id="UP000249616"/>
    </source>
</evidence>
<dbReference type="InterPro" id="IPR020904">
    <property type="entry name" value="Sc_DH/Rdtase_CS"/>
</dbReference>
<keyword evidence="4" id="KW-1185">Reference proteome</keyword>
<evidence type="ECO:0000313" key="3">
    <source>
        <dbReference type="EMBL" id="AWW41800.1"/>
    </source>
</evidence>
<dbReference type="RefSeq" id="WP_112441501.1">
    <property type="nucleotide sequence ID" value="NZ_CBDRHE010000033.1"/>
</dbReference>
<organism evidence="3 4">
    <name type="scientific">Streptomyces cadmiisoli</name>
    <dbReference type="NCBI Taxonomy" id="2184053"/>
    <lineage>
        <taxon>Bacteria</taxon>
        <taxon>Bacillati</taxon>
        <taxon>Actinomycetota</taxon>
        <taxon>Actinomycetes</taxon>
        <taxon>Kitasatosporales</taxon>
        <taxon>Streptomycetaceae</taxon>
        <taxon>Streptomyces</taxon>
        <taxon>Streptomyces aurantiacus group</taxon>
    </lineage>
</organism>
<reference evidence="3 4" key="1">
    <citation type="journal article" date="2019" name="Int. J. Syst. Evol. Microbiol.">
        <title>Streptomyces cadmiisoli sp. nov., a novel actinomycete isolated from cadmium-contaminated soil.</title>
        <authorList>
            <person name="Li K."/>
            <person name="Tang X."/>
            <person name="Zhao J."/>
            <person name="Guo Y."/>
            <person name="Tang Y."/>
            <person name="Gao J."/>
        </authorList>
    </citation>
    <scope>NUCLEOTIDE SEQUENCE [LARGE SCALE GENOMIC DNA]</scope>
    <source>
        <strain evidence="3 4">ZFG47</strain>
    </source>
</reference>
<dbReference type="FunFam" id="3.40.50.720:FF:000084">
    <property type="entry name" value="Short-chain dehydrogenase reductase"/>
    <property type="match status" value="1"/>
</dbReference>
<dbReference type="PANTHER" id="PTHR43639:SF1">
    <property type="entry name" value="SHORT-CHAIN DEHYDROGENASE_REDUCTASE FAMILY PROTEIN"/>
    <property type="match status" value="1"/>
</dbReference>
<dbReference type="AlphaFoldDB" id="A0A2Z4JA33"/>
<dbReference type="PRINTS" id="PR00080">
    <property type="entry name" value="SDRFAMILY"/>
</dbReference>
<dbReference type="KEGG" id="scad:DN051_38475"/>
<accession>A0A2Z4JA33</accession>
<dbReference type="SUPFAM" id="SSF51735">
    <property type="entry name" value="NAD(P)-binding Rossmann-fold domains"/>
    <property type="match status" value="1"/>
</dbReference>
<gene>
    <name evidence="3" type="ORF">DN051_38475</name>
</gene>
<dbReference type="InterPro" id="IPR036291">
    <property type="entry name" value="NAD(P)-bd_dom_sf"/>
</dbReference>